<dbReference type="PANTHER" id="PTHR40407">
    <property type="entry name" value="MEMBRANE PROTEIN-LIKE PROTEIN"/>
    <property type="match status" value="1"/>
</dbReference>
<feature type="transmembrane region" description="Helical" evidence="1">
    <location>
        <begin position="184"/>
        <end position="207"/>
    </location>
</feature>
<dbReference type="AlphaFoldDB" id="A0A494VV14"/>
<keyword evidence="1" id="KW-0472">Membrane</keyword>
<feature type="transmembrane region" description="Helical" evidence="1">
    <location>
        <begin position="356"/>
        <end position="376"/>
    </location>
</feature>
<feature type="transmembrane region" description="Helical" evidence="1">
    <location>
        <begin position="315"/>
        <end position="336"/>
    </location>
</feature>
<dbReference type="KEGG" id="muh:HYN43_027755"/>
<sequence length="396" mass="45709">MQPETVLKQRIQSIDVLRGLVMLIMALDHTREFFHIQGMTGDPTDLATTTPFLFFTRWITHYCAPTFVFLSGVSVYLAGLKRTPKEMAAFLIKRGLWLILVELVLLSLAFTLNPLFNVLVMQVIWATGVSMIILGLMIRLPMMVITVTGCILFLGHNLLDYVALPEKGAWALLLKMLFTARGTVIQLNATHFIFCLYAVLPWTGVMFTGYTFGQLYKPGFEAKKRQNYLRLAGLIMIVLFVILRFTNLYGDPSPWKLQRTWVFSLISFLNTSKYPCSLLYLFMTIGPALILLAYLENIQNKFTAVLNTYGSVPFFYYVPHFYIIRTLSVILFFASGYTSKDIVTPNMPFLFRPLNFGYNLPVVYLIWLFIIASLYFPCRWFSAYKKTHKQWWLSYL</sequence>
<gene>
    <name evidence="3" type="ORF">HYN43_027755</name>
</gene>
<evidence type="ECO:0000259" key="2">
    <source>
        <dbReference type="Pfam" id="PF07786"/>
    </source>
</evidence>
<feature type="domain" description="Heparan-alpha-glucosaminide N-acetyltransferase catalytic" evidence="2">
    <location>
        <begin position="10"/>
        <end position="225"/>
    </location>
</feature>
<keyword evidence="1" id="KW-0812">Transmembrane</keyword>
<feature type="transmembrane region" description="Helical" evidence="1">
    <location>
        <begin position="118"/>
        <end position="137"/>
    </location>
</feature>
<accession>A0A494VV14</accession>
<feature type="transmembrane region" description="Helical" evidence="1">
    <location>
        <begin position="59"/>
        <end position="79"/>
    </location>
</feature>
<dbReference type="PANTHER" id="PTHR40407:SF1">
    <property type="entry name" value="HEPARAN-ALPHA-GLUCOSAMINIDE N-ACETYLTRANSFERASE CATALYTIC DOMAIN-CONTAINING PROTEIN"/>
    <property type="match status" value="1"/>
</dbReference>
<reference evidence="3 4" key="1">
    <citation type="submission" date="2018-10" db="EMBL/GenBank/DDBJ databases">
        <title>Genome sequencing of Mucilaginibacter sp. HYN0043.</title>
        <authorList>
            <person name="Kim M."/>
            <person name="Yi H."/>
        </authorList>
    </citation>
    <scope>NUCLEOTIDE SEQUENCE [LARGE SCALE GENOMIC DNA]</scope>
    <source>
        <strain evidence="3 4">HYN0043</strain>
    </source>
</reference>
<organism evidence="3 4">
    <name type="scientific">Mucilaginibacter celer</name>
    <dbReference type="NCBI Taxonomy" id="2305508"/>
    <lineage>
        <taxon>Bacteria</taxon>
        <taxon>Pseudomonadati</taxon>
        <taxon>Bacteroidota</taxon>
        <taxon>Sphingobacteriia</taxon>
        <taxon>Sphingobacteriales</taxon>
        <taxon>Sphingobacteriaceae</taxon>
        <taxon>Mucilaginibacter</taxon>
    </lineage>
</organism>
<dbReference type="Pfam" id="PF07786">
    <property type="entry name" value="HGSNAT_cat"/>
    <property type="match status" value="1"/>
</dbReference>
<proteinExistence type="predicted"/>
<feature type="transmembrane region" description="Helical" evidence="1">
    <location>
        <begin position="228"/>
        <end position="246"/>
    </location>
</feature>
<evidence type="ECO:0000256" key="1">
    <source>
        <dbReference type="SAM" id="Phobius"/>
    </source>
</evidence>
<keyword evidence="1" id="KW-1133">Transmembrane helix</keyword>
<dbReference type="RefSeq" id="WP_119407101.1">
    <property type="nucleotide sequence ID" value="NZ_CP032869.1"/>
</dbReference>
<evidence type="ECO:0000313" key="3">
    <source>
        <dbReference type="EMBL" id="AYL98834.1"/>
    </source>
</evidence>
<feature type="transmembrane region" description="Helical" evidence="1">
    <location>
        <begin position="91"/>
        <end position="112"/>
    </location>
</feature>
<dbReference type="InterPro" id="IPR012429">
    <property type="entry name" value="HGSNAT_cat"/>
</dbReference>
<feature type="transmembrane region" description="Helical" evidence="1">
    <location>
        <begin position="277"/>
        <end position="295"/>
    </location>
</feature>
<keyword evidence="4" id="KW-1185">Reference proteome</keyword>
<protein>
    <submittedName>
        <fullName evidence="3">DUF1624 domain-containing protein</fullName>
    </submittedName>
</protein>
<dbReference type="OrthoDB" id="508112at2"/>
<dbReference type="Proteomes" id="UP000270046">
    <property type="component" value="Chromosome"/>
</dbReference>
<evidence type="ECO:0000313" key="4">
    <source>
        <dbReference type="Proteomes" id="UP000270046"/>
    </source>
</evidence>
<feature type="transmembrane region" description="Helical" evidence="1">
    <location>
        <begin position="144"/>
        <end position="164"/>
    </location>
</feature>
<dbReference type="EMBL" id="CP032869">
    <property type="protein sequence ID" value="AYL98834.1"/>
    <property type="molecule type" value="Genomic_DNA"/>
</dbReference>
<name>A0A494VV14_9SPHI</name>